<keyword evidence="2" id="KW-1185">Reference proteome</keyword>
<name>A0ABD1XV54_9MARC</name>
<reference evidence="1 2" key="1">
    <citation type="submission" date="2024-09" db="EMBL/GenBank/DDBJ databases">
        <title>Chromosome-scale assembly of Riccia fluitans.</title>
        <authorList>
            <person name="Paukszto L."/>
            <person name="Sawicki J."/>
            <person name="Karawczyk K."/>
            <person name="Piernik-Szablinska J."/>
            <person name="Szczecinska M."/>
            <person name="Mazdziarz M."/>
        </authorList>
    </citation>
    <scope>NUCLEOTIDE SEQUENCE [LARGE SCALE GENOMIC DNA]</scope>
    <source>
        <strain evidence="1">Rf_01</strain>
        <tissue evidence="1">Aerial parts of the thallus</tissue>
    </source>
</reference>
<gene>
    <name evidence="1" type="ORF">R1flu_024523</name>
</gene>
<proteinExistence type="predicted"/>
<organism evidence="1 2">
    <name type="scientific">Riccia fluitans</name>
    <dbReference type="NCBI Taxonomy" id="41844"/>
    <lineage>
        <taxon>Eukaryota</taxon>
        <taxon>Viridiplantae</taxon>
        <taxon>Streptophyta</taxon>
        <taxon>Embryophyta</taxon>
        <taxon>Marchantiophyta</taxon>
        <taxon>Marchantiopsida</taxon>
        <taxon>Marchantiidae</taxon>
        <taxon>Marchantiales</taxon>
        <taxon>Ricciaceae</taxon>
        <taxon>Riccia</taxon>
    </lineage>
</organism>
<evidence type="ECO:0000313" key="1">
    <source>
        <dbReference type="EMBL" id="KAL2612831.1"/>
    </source>
</evidence>
<protein>
    <submittedName>
        <fullName evidence="1">Uncharacterized protein</fullName>
    </submittedName>
</protein>
<evidence type="ECO:0000313" key="2">
    <source>
        <dbReference type="Proteomes" id="UP001605036"/>
    </source>
</evidence>
<sequence>MRAGTIVGHLEEDSVQLRNEQYYNQIQRSMMLLTIQLSTACRHSITHSCFCSGTSSRSWSSYQQREKAALCAPDVGELAC</sequence>
<comment type="caution">
    <text evidence="1">The sequence shown here is derived from an EMBL/GenBank/DDBJ whole genome shotgun (WGS) entry which is preliminary data.</text>
</comment>
<accession>A0ABD1XV54</accession>
<dbReference type="EMBL" id="JBHFFA010000007">
    <property type="protein sequence ID" value="KAL2612831.1"/>
    <property type="molecule type" value="Genomic_DNA"/>
</dbReference>
<dbReference type="Proteomes" id="UP001605036">
    <property type="component" value="Unassembled WGS sequence"/>
</dbReference>
<dbReference type="AlphaFoldDB" id="A0ABD1XV54"/>